<dbReference type="PANTHER" id="PTHR33480:SF1">
    <property type="entry name" value="TYR RECOMBINASE DOMAIN-CONTAINING PROTEIN"/>
    <property type="match status" value="1"/>
</dbReference>
<evidence type="ECO:0000256" key="1">
    <source>
        <dbReference type="SAM" id="MobiDB-lite"/>
    </source>
</evidence>
<dbReference type="PANTHER" id="PTHR33480">
    <property type="entry name" value="SET DOMAIN-CONTAINING PROTEIN-RELATED"/>
    <property type="match status" value="1"/>
</dbReference>
<protein>
    <submittedName>
        <fullName evidence="2">Uncharacterized protein</fullName>
    </submittedName>
</protein>
<name>A0A210PS53_MIZYE</name>
<dbReference type="InterPro" id="IPR011010">
    <property type="entry name" value="DNA_brk_join_enz"/>
</dbReference>
<organism evidence="2 3">
    <name type="scientific">Mizuhopecten yessoensis</name>
    <name type="common">Japanese scallop</name>
    <name type="synonym">Patinopecten yessoensis</name>
    <dbReference type="NCBI Taxonomy" id="6573"/>
    <lineage>
        <taxon>Eukaryota</taxon>
        <taxon>Metazoa</taxon>
        <taxon>Spiralia</taxon>
        <taxon>Lophotrochozoa</taxon>
        <taxon>Mollusca</taxon>
        <taxon>Bivalvia</taxon>
        <taxon>Autobranchia</taxon>
        <taxon>Pteriomorphia</taxon>
        <taxon>Pectinida</taxon>
        <taxon>Pectinoidea</taxon>
        <taxon>Pectinidae</taxon>
        <taxon>Mizuhopecten</taxon>
    </lineage>
</organism>
<dbReference type="Proteomes" id="UP000242188">
    <property type="component" value="Unassembled WGS sequence"/>
</dbReference>
<keyword evidence="3" id="KW-1185">Reference proteome</keyword>
<proteinExistence type="predicted"/>
<sequence>MERNIGNKIMRKYYTSSIMRLAAKLKINLQCMSEKDDDLDEFLKRKHFDMVAKAALRCSKQNAIDEEDLQTPSNVIKLGFDIKIMASAKLGSALIQGDETKKQEAENFLCLMKLNWGLKVTKLARVLLTERSFNRRKPLPLPGDVKKLATFMKTELENLDLDNWLYDNFKKAAVLALARITLYNRRRCHEVQALRMDVFSRRKTGVDEVAGEMLRELTAFEKELLRRQEVVEIRGKTGRGVPVIIPYDCKGVMQQLVNPAVRLTAGIDISNPYVFANCRAGVFRAYDAIKHVTSEAGLKLPELVRTSNMRKYMATMIQSLDTNESEMQWILQHLGHTMDVHKTHYRQTSDLLERVEVAKVLLIQDFGMVHKFVGKQLKDIQMEEIVPGDMDASAEEGDVLPVDDDFIPDLEEVQMDEEEEDESIEEIAQPRKKQRTKSGQNTRKKWKLSEENEIKELFKDNLLGDRCPGQKEIEKKMKISSQKNGLIHLRPRDNTKKNISSMLMKNPYGMIFR</sequence>
<dbReference type="GO" id="GO:0003677">
    <property type="term" value="F:DNA binding"/>
    <property type="evidence" value="ECO:0007669"/>
    <property type="project" value="InterPro"/>
</dbReference>
<feature type="region of interest" description="Disordered" evidence="1">
    <location>
        <begin position="415"/>
        <end position="446"/>
    </location>
</feature>
<evidence type="ECO:0000313" key="3">
    <source>
        <dbReference type="Proteomes" id="UP000242188"/>
    </source>
</evidence>
<dbReference type="AlphaFoldDB" id="A0A210PS53"/>
<feature type="compositionally biased region" description="Acidic residues" evidence="1">
    <location>
        <begin position="415"/>
        <end position="425"/>
    </location>
</feature>
<feature type="compositionally biased region" description="Basic residues" evidence="1">
    <location>
        <begin position="430"/>
        <end position="446"/>
    </location>
</feature>
<evidence type="ECO:0000313" key="2">
    <source>
        <dbReference type="EMBL" id="OWF39284.1"/>
    </source>
</evidence>
<dbReference type="EMBL" id="NEDP02005532">
    <property type="protein sequence ID" value="OWF39284.1"/>
    <property type="molecule type" value="Genomic_DNA"/>
</dbReference>
<gene>
    <name evidence="2" type="ORF">KP79_PYT22704</name>
</gene>
<dbReference type="OrthoDB" id="6149566at2759"/>
<comment type="caution">
    <text evidence="2">The sequence shown here is derived from an EMBL/GenBank/DDBJ whole genome shotgun (WGS) entry which is preliminary data.</text>
</comment>
<dbReference type="STRING" id="6573.A0A210PS53"/>
<dbReference type="SUPFAM" id="SSF56349">
    <property type="entry name" value="DNA breaking-rejoining enzymes"/>
    <property type="match status" value="1"/>
</dbReference>
<accession>A0A210PS53</accession>
<reference evidence="2 3" key="1">
    <citation type="journal article" date="2017" name="Nat. Ecol. Evol.">
        <title>Scallop genome provides insights into evolution of bilaterian karyotype and development.</title>
        <authorList>
            <person name="Wang S."/>
            <person name="Zhang J."/>
            <person name="Jiao W."/>
            <person name="Li J."/>
            <person name="Xun X."/>
            <person name="Sun Y."/>
            <person name="Guo X."/>
            <person name="Huan P."/>
            <person name="Dong B."/>
            <person name="Zhang L."/>
            <person name="Hu X."/>
            <person name="Sun X."/>
            <person name="Wang J."/>
            <person name="Zhao C."/>
            <person name="Wang Y."/>
            <person name="Wang D."/>
            <person name="Huang X."/>
            <person name="Wang R."/>
            <person name="Lv J."/>
            <person name="Li Y."/>
            <person name="Zhang Z."/>
            <person name="Liu B."/>
            <person name="Lu W."/>
            <person name="Hui Y."/>
            <person name="Liang J."/>
            <person name="Zhou Z."/>
            <person name="Hou R."/>
            <person name="Li X."/>
            <person name="Liu Y."/>
            <person name="Li H."/>
            <person name="Ning X."/>
            <person name="Lin Y."/>
            <person name="Zhao L."/>
            <person name="Xing Q."/>
            <person name="Dou J."/>
            <person name="Li Y."/>
            <person name="Mao J."/>
            <person name="Guo H."/>
            <person name="Dou H."/>
            <person name="Li T."/>
            <person name="Mu C."/>
            <person name="Jiang W."/>
            <person name="Fu Q."/>
            <person name="Fu X."/>
            <person name="Miao Y."/>
            <person name="Liu J."/>
            <person name="Yu Q."/>
            <person name="Li R."/>
            <person name="Liao H."/>
            <person name="Li X."/>
            <person name="Kong Y."/>
            <person name="Jiang Z."/>
            <person name="Chourrout D."/>
            <person name="Li R."/>
            <person name="Bao Z."/>
        </authorList>
    </citation>
    <scope>NUCLEOTIDE SEQUENCE [LARGE SCALE GENOMIC DNA]</scope>
    <source>
        <strain evidence="2 3">PY_sf001</strain>
    </source>
</reference>